<reference evidence="1 3" key="2">
    <citation type="submission" date="2017-10" db="EMBL/GenBank/DDBJ databases">
        <title>Extensive intraspecific genome diversity in a model arbuscular mycorrhizal fungus.</title>
        <authorList>
            <person name="Chen E.C.H."/>
            <person name="Morin E."/>
            <person name="Baudet D."/>
            <person name="Noel J."/>
            <person name="Ndikumana S."/>
            <person name="Charron P."/>
            <person name="St-Onge C."/>
            <person name="Giorgi J."/>
            <person name="Grigoriev I.V."/>
            <person name="Roux C."/>
            <person name="Martin F.M."/>
            <person name="Corradi N."/>
        </authorList>
    </citation>
    <scope>NUCLEOTIDE SEQUENCE [LARGE SCALE GENOMIC DNA]</scope>
    <source>
        <strain evidence="1 3">C2</strain>
    </source>
</reference>
<comment type="caution">
    <text evidence="1">The sequence shown here is derived from an EMBL/GenBank/DDBJ whole genome shotgun (WGS) entry which is preliminary data.</text>
</comment>
<organism evidence="1 3">
    <name type="scientific">Rhizophagus irregularis</name>
    <dbReference type="NCBI Taxonomy" id="588596"/>
    <lineage>
        <taxon>Eukaryota</taxon>
        <taxon>Fungi</taxon>
        <taxon>Fungi incertae sedis</taxon>
        <taxon>Mucoromycota</taxon>
        <taxon>Glomeromycotina</taxon>
        <taxon>Glomeromycetes</taxon>
        <taxon>Glomerales</taxon>
        <taxon>Glomeraceae</taxon>
        <taxon>Rhizophagus</taxon>
    </lineage>
</organism>
<evidence type="ECO:0000313" key="1">
    <source>
        <dbReference type="EMBL" id="PKK63750.1"/>
    </source>
</evidence>
<gene>
    <name evidence="2" type="ORF">RhiirC2_773570</name>
    <name evidence="1" type="ORF">RhiirC2_788457</name>
</gene>
<reference evidence="1 3" key="1">
    <citation type="submission" date="2016-04" db="EMBL/GenBank/DDBJ databases">
        <title>Genome analyses suggest a sexual origin of heterokaryosis in a supposedly ancient asexual fungus.</title>
        <authorList>
            <person name="Ropars J."/>
            <person name="Sedzielewska K."/>
            <person name="Noel J."/>
            <person name="Charron P."/>
            <person name="Farinelli L."/>
            <person name="Marton T."/>
            <person name="Kruger M."/>
            <person name="Pelin A."/>
            <person name="Brachmann A."/>
            <person name="Corradi N."/>
        </authorList>
    </citation>
    <scope>NUCLEOTIDE SEQUENCE [LARGE SCALE GENOMIC DNA]</scope>
    <source>
        <strain evidence="1 3">C2</strain>
    </source>
</reference>
<dbReference type="EMBL" id="LLXL01000240">
    <property type="protein sequence ID" value="PKK75485.1"/>
    <property type="molecule type" value="Genomic_DNA"/>
</dbReference>
<dbReference type="VEuPathDB" id="FungiDB:FUN_001933"/>
<name>A0A2N1MQ41_9GLOM</name>
<sequence>MLPLTTIYYVAYTELLPLENARLLNNRPRILDHQLPHHYNIQSLIRQQIQQQVQQSVYQQNNVQQQFIDTKIQPASQIYPDNNAYNATSNSVNGTISDNI</sequence>
<dbReference type="AlphaFoldDB" id="A0A2N1MQ41"/>
<evidence type="ECO:0000313" key="2">
    <source>
        <dbReference type="EMBL" id="PKK75485.1"/>
    </source>
</evidence>
<evidence type="ECO:0000313" key="3">
    <source>
        <dbReference type="Proteomes" id="UP000233469"/>
    </source>
</evidence>
<dbReference type="Proteomes" id="UP000233469">
    <property type="component" value="Unassembled WGS sequence"/>
</dbReference>
<dbReference type="EMBL" id="LLXL01001582">
    <property type="protein sequence ID" value="PKK63750.1"/>
    <property type="molecule type" value="Genomic_DNA"/>
</dbReference>
<protein>
    <submittedName>
        <fullName evidence="1">Uncharacterized protein</fullName>
    </submittedName>
</protein>
<accession>A0A2N1MQ41</accession>
<proteinExistence type="predicted"/>